<dbReference type="InterPro" id="IPR038728">
    <property type="entry name" value="YkvI-like"/>
</dbReference>
<dbReference type="RefSeq" id="WP_106590417.1">
    <property type="nucleotide sequence ID" value="NZ_PYGI01000002.1"/>
</dbReference>
<dbReference type="EMBL" id="PYGI01000002">
    <property type="protein sequence ID" value="PSL16199.1"/>
    <property type="molecule type" value="Genomic_DNA"/>
</dbReference>
<dbReference type="Proteomes" id="UP000242133">
    <property type="component" value="Unassembled WGS sequence"/>
</dbReference>
<gene>
    <name evidence="2" type="ORF">CLV44_102122</name>
</gene>
<keyword evidence="1" id="KW-0812">Transmembrane</keyword>
<reference evidence="2 3" key="1">
    <citation type="submission" date="2018-03" db="EMBL/GenBank/DDBJ databases">
        <title>Genomic Encyclopedia of Archaeal and Bacterial Type Strains, Phase II (KMG-II): from individual species to whole genera.</title>
        <authorList>
            <person name="Goeker M."/>
        </authorList>
    </citation>
    <scope>NUCLEOTIDE SEQUENCE [LARGE SCALE GENOMIC DNA]</scope>
    <source>
        <strain evidence="2 3">DSM 17586</strain>
    </source>
</reference>
<protein>
    <submittedName>
        <fullName evidence="2">Putative membrane protein YkvI</fullName>
    </submittedName>
</protein>
<feature type="transmembrane region" description="Helical" evidence="1">
    <location>
        <begin position="216"/>
        <end position="238"/>
    </location>
</feature>
<comment type="caution">
    <text evidence="2">The sequence shown here is derived from an EMBL/GenBank/DDBJ whole genome shotgun (WGS) entry which is preliminary data.</text>
</comment>
<feature type="transmembrane region" description="Helical" evidence="1">
    <location>
        <begin position="180"/>
        <end position="204"/>
    </location>
</feature>
<name>A0A2P8F3A9_9GAMM</name>
<proteinExistence type="predicted"/>
<feature type="transmembrane region" description="Helical" evidence="1">
    <location>
        <begin position="258"/>
        <end position="285"/>
    </location>
</feature>
<feature type="transmembrane region" description="Helical" evidence="1">
    <location>
        <begin position="33"/>
        <end position="58"/>
    </location>
</feature>
<dbReference type="PANTHER" id="PTHR37814">
    <property type="entry name" value="CONSERVED MEMBRANE PROTEIN"/>
    <property type="match status" value="1"/>
</dbReference>
<evidence type="ECO:0000313" key="2">
    <source>
        <dbReference type="EMBL" id="PSL16199.1"/>
    </source>
</evidence>
<accession>A0A2P8F3A9</accession>
<sequence>MKDVLKIAGTFVGFLAGAGFASGQEILQFFVNFGVWGLAGMLISTMVFVFLGMALASMGSRLQATSHKEVVYAICGSWFGPLVDGLITFFTFAIAVVMLAGAGALLEQQFGLNATLGSALATLLVVLATCLKLRRVIALISGVTPLLVLVSLGIAGYAVMTRDVDLATLDRLAEAQVAAASHWWLGALLYVSYNIFGGIAILAIAGGSATNARTAAWGGVLGGLMLGGLMFVIGLALLSRLDSLTDAPMPMLLLANEISSALSLVVALVILGMVLNTAVGALYSFSARFLTADTPSFSLGAAVFGLIAYGCSLVGFINLVGMVYPIFGYIGFFLMATILFAWVRQRQEQSPAAMAVTIQQEGQ</sequence>
<keyword evidence="3" id="KW-1185">Reference proteome</keyword>
<evidence type="ECO:0000313" key="3">
    <source>
        <dbReference type="Proteomes" id="UP000242133"/>
    </source>
</evidence>
<feature type="transmembrane region" description="Helical" evidence="1">
    <location>
        <begin position="110"/>
        <end position="129"/>
    </location>
</feature>
<feature type="transmembrane region" description="Helical" evidence="1">
    <location>
        <begin position="323"/>
        <end position="343"/>
    </location>
</feature>
<evidence type="ECO:0000256" key="1">
    <source>
        <dbReference type="SAM" id="Phobius"/>
    </source>
</evidence>
<organism evidence="2 3">
    <name type="scientific">Marinobacterium halophilum</name>
    <dbReference type="NCBI Taxonomy" id="267374"/>
    <lineage>
        <taxon>Bacteria</taxon>
        <taxon>Pseudomonadati</taxon>
        <taxon>Pseudomonadota</taxon>
        <taxon>Gammaproteobacteria</taxon>
        <taxon>Oceanospirillales</taxon>
        <taxon>Oceanospirillaceae</taxon>
        <taxon>Marinobacterium</taxon>
    </lineage>
</organism>
<feature type="transmembrane region" description="Helical" evidence="1">
    <location>
        <begin position="136"/>
        <end position="160"/>
    </location>
</feature>
<keyword evidence="1" id="KW-0472">Membrane</keyword>
<dbReference type="OrthoDB" id="9809338at2"/>
<keyword evidence="1" id="KW-1133">Transmembrane helix</keyword>
<dbReference type="AlphaFoldDB" id="A0A2P8F3A9"/>
<feature type="transmembrane region" description="Helical" evidence="1">
    <location>
        <begin position="297"/>
        <end position="317"/>
    </location>
</feature>
<feature type="transmembrane region" description="Helical" evidence="1">
    <location>
        <begin position="70"/>
        <end position="98"/>
    </location>
</feature>
<dbReference type="PANTHER" id="PTHR37814:SF1">
    <property type="entry name" value="MEMBRANE PROTEIN"/>
    <property type="match status" value="1"/>
</dbReference>